<evidence type="ECO:0000256" key="3">
    <source>
        <dbReference type="ARBA" id="ARBA00022454"/>
    </source>
</evidence>
<keyword evidence="12" id="KW-0234">DNA repair</keyword>
<name>A0ABR2DUJ8_9ROSI</name>
<dbReference type="Pfam" id="PF00560">
    <property type="entry name" value="LRR_1"/>
    <property type="match status" value="3"/>
</dbReference>
<evidence type="ECO:0000259" key="14">
    <source>
        <dbReference type="PROSITE" id="PS50280"/>
    </source>
</evidence>
<keyword evidence="13" id="KW-0802">TPR repeat</keyword>
<sequence length="1398" mass="153817">MEKLKCLVPESLKRRVAESSIDHLPSLSSSLLQYFLSLPQFHQLISELAAQPSTQAGLCAKNKGAALELKLKGNQFYSTGDHSQALRCYSQALRLAPIDAHDTGKNLVATLYLNRASLFHKMGLPMESLRDCSRALEISPSYPKVWYRRGKVNATLGNYEDAVHDLTVAKNMETSIGGKKQIESELEILAQHHENKSAKPVHHSRKRVGIPDVPQQIKLQCVETADKGRGMISQFDIPEGSLIHTEEPYAVVILKQYRETHCHYCLNELPVDTIPCVSCSLPLYCSQHCQMQAGGQIHVNYSSKINIHKKKSNCSEECPDINGGNNCDPKLDHIPEHKHECQGVHWPAILPSDVVLAGRVLVKSMEQKGQFTDVPNLSEILGLCESYSKMLPESKLELHIYSIVLLFCLQCSYSPEMSINGNSTSQIVILLSQIRVNSMAIVRMKSNDFPEQQNWFQKFSSGEADVASSLEQVRVGQALYRAASLFNHSCKPNIHAYYISRSLLLRTTEFVAEGCALELSYGPQVGQWDCKDRLRFLEEEYFFRCWCRGCSKVNASDLVISGFCCVNPNCSGVVLDSLVVNCEKKKPNIPETISNESQVYESDDIDIKKVAHISLDQTHSSLHIDPGYCLKCGSYCNFSSRSEDVKKAWIDLRRLQDSIASKDMCSTRLPDALRSLGLLRSILHAYNKGVAEAEDIVAKAFCFIGDFQPARDHCKSSIEILEMLYGPNHIAIGNELVKLSSIQLAMGDSAAVDNINRAIQSPNITTDQSALLVLKSRVTSDPRNLLATNWSVTTSVCSWIGVTCGSNNIRVTALNLTGMGLAGTIPPDLGNLSFLSSLTIVNNSFQGSLPNQLANLRRLNHVNLGNNKISGDIPSWFGSFTRLRSLYLFGNNFTGLIPSSLCYLPKLEILSLEKNNLQGHIPVRIGNLSTLKILSLDSNMLSGQIPGTIGDLLNLEVLSSRENSLTGPVPSSMGNLTFLSFLDVSYNSLSGTIPFQIGNLQNLEGLLLGRNNFTGFIPPSIFNMSTMRVIWLGFNQLSGQLPPITGRGLPKLEGLYLELNELSGPIPSSISNASKLIFLQLPNNSFSGIVPDTFGNLKDLQSFDIPHNNLSSEPELRFLSSLTNCKDLEVVIFDGNPLISGELPVSVGNLSASVTLFYASHCSIKGRIPREIGNLSQLVWLGLDYNGFTGTIPETLGNLRELQNVNLGSNKLQGSIPSELCHLQRLAYLTLTDNELSGPIPACLGDIVSLRNLFLGLNKFTSIPSTLTRLNGLLFLELSSNSLTGPLPVDIGNWKSVTNLNLSENRFSGVIPSSIAGLMHLTHLSLSDYKGKFRMEDHSGTTRAHHSSAMKTCAVHHNFKSHLAELMIPLGAKLLGEEDSMTQTKTLATIGYMSPEYG</sequence>
<protein>
    <recommendedName>
        <fullName evidence="14">SET domain-containing protein</fullName>
    </recommendedName>
</protein>
<evidence type="ECO:0000256" key="9">
    <source>
        <dbReference type="ARBA" id="ARBA00022853"/>
    </source>
</evidence>
<dbReference type="EMBL" id="JBBPBM010000023">
    <property type="protein sequence ID" value="KAK8546061.1"/>
    <property type="molecule type" value="Genomic_DNA"/>
</dbReference>
<dbReference type="SUPFAM" id="SSF82199">
    <property type="entry name" value="SET domain"/>
    <property type="match status" value="1"/>
</dbReference>
<reference evidence="15 16" key="1">
    <citation type="journal article" date="2024" name="G3 (Bethesda)">
        <title>Genome assembly of Hibiscus sabdariffa L. provides insights into metabolisms of medicinal natural products.</title>
        <authorList>
            <person name="Kim T."/>
        </authorList>
    </citation>
    <scope>NUCLEOTIDE SEQUENCE [LARGE SCALE GENOMIC DNA]</scope>
    <source>
        <strain evidence="15">TK-2024</strain>
        <tissue evidence="15">Old leaves</tissue>
    </source>
</reference>
<keyword evidence="9" id="KW-0156">Chromatin regulator</keyword>
<dbReference type="InterPro" id="IPR019734">
    <property type="entry name" value="TPR_rpt"/>
</dbReference>
<dbReference type="PANTHER" id="PTHR47337">
    <property type="entry name" value="TETRATRICOPEPTIDE REPEAT (TPR)-LIKE SUPERFAMILY PROTEIN"/>
    <property type="match status" value="1"/>
</dbReference>
<feature type="repeat" description="TPR" evidence="13">
    <location>
        <begin position="66"/>
        <end position="99"/>
    </location>
</feature>
<organism evidence="15 16">
    <name type="scientific">Hibiscus sabdariffa</name>
    <name type="common">roselle</name>
    <dbReference type="NCBI Taxonomy" id="183260"/>
    <lineage>
        <taxon>Eukaryota</taxon>
        <taxon>Viridiplantae</taxon>
        <taxon>Streptophyta</taxon>
        <taxon>Embryophyta</taxon>
        <taxon>Tracheophyta</taxon>
        <taxon>Spermatophyta</taxon>
        <taxon>Magnoliopsida</taxon>
        <taxon>eudicotyledons</taxon>
        <taxon>Gunneridae</taxon>
        <taxon>Pentapetalae</taxon>
        <taxon>rosids</taxon>
        <taxon>malvids</taxon>
        <taxon>Malvales</taxon>
        <taxon>Malvaceae</taxon>
        <taxon>Malvoideae</taxon>
        <taxon>Hibiscus</taxon>
    </lineage>
</organism>
<dbReference type="InterPro" id="IPR032675">
    <property type="entry name" value="LRR_dom_sf"/>
</dbReference>
<evidence type="ECO:0000256" key="7">
    <source>
        <dbReference type="ARBA" id="ARBA00022737"/>
    </source>
</evidence>
<keyword evidence="10" id="KW-1133">Transmembrane helix</keyword>
<dbReference type="InterPro" id="IPR001214">
    <property type="entry name" value="SET_dom"/>
</dbReference>
<comment type="caution">
    <text evidence="15">The sequence shown here is derived from an EMBL/GenBank/DDBJ whole genome shotgun (WGS) entry which is preliminary data.</text>
</comment>
<dbReference type="Pfam" id="PF08263">
    <property type="entry name" value="LRRNT_2"/>
    <property type="match status" value="1"/>
</dbReference>
<dbReference type="Gene3D" id="3.80.10.10">
    <property type="entry name" value="Ribonuclease Inhibitor"/>
    <property type="match status" value="4"/>
</dbReference>
<comment type="subcellular location">
    <subcellularLocation>
        <location evidence="1">Chromosome</location>
    </subcellularLocation>
</comment>
<dbReference type="Pfam" id="PF13855">
    <property type="entry name" value="LRR_8"/>
    <property type="match status" value="1"/>
</dbReference>
<comment type="similarity">
    <text evidence="2">Belongs to the Tonsoku family.</text>
</comment>
<dbReference type="Gene3D" id="2.170.270.10">
    <property type="entry name" value="SET domain"/>
    <property type="match status" value="1"/>
</dbReference>
<keyword evidence="7" id="KW-0677">Repeat</keyword>
<proteinExistence type="inferred from homology"/>
<dbReference type="InterPro" id="IPR001611">
    <property type="entry name" value="Leu-rich_rpt"/>
</dbReference>
<dbReference type="PROSITE" id="PS50005">
    <property type="entry name" value="TPR"/>
    <property type="match status" value="1"/>
</dbReference>
<evidence type="ECO:0000256" key="1">
    <source>
        <dbReference type="ARBA" id="ARBA00004286"/>
    </source>
</evidence>
<dbReference type="SMART" id="SM00369">
    <property type="entry name" value="LRR_TYP"/>
    <property type="match status" value="7"/>
</dbReference>
<evidence type="ECO:0000256" key="5">
    <source>
        <dbReference type="ARBA" id="ARBA00022692"/>
    </source>
</evidence>
<keyword evidence="4" id="KW-0433">Leucine-rich repeat</keyword>
<keyword evidence="16" id="KW-1185">Reference proteome</keyword>
<evidence type="ECO:0000256" key="13">
    <source>
        <dbReference type="PROSITE-ProRule" id="PRU00339"/>
    </source>
</evidence>
<evidence type="ECO:0000256" key="8">
    <source>
        <dbReference type="ARBA" id="ARBA00022763"/>
    </source>
</evidence>
<dbReference type="PANTHER" id="PTHR47337:SF1">
    <property type="entry name" value="TETRATRICOPEPTIDE REPEAT (TPR)-LIKE SUPERFAMILY PROTEIN"/>
    <property type="match status" value="1"/>
</dbReference>
<evidence type="ECO:0000256" key="11">
    <source>
        <dbReference type="ARBA" id="ARBA00023136"/>
    </source>
</evidence>
<keyword evidence="3" id="KW-0158">Chromosome</keyword>
<keyword evidence="5" id="KW-0812">Transmembrane</keyword>
<dbReference type="Pfam" id="PF23598">
    <property type="entry name" value="LRR_14"/>
    <property type="match status" value="1"/>
</dbReference>
<dbReference type="Gene3D" id="1.25.40.10">
    <property type="entry name" value="Tetratricopeptide repeat domain"/>
    <property type="match status" value="2"/>
</dbReference>
<evidence type="ECO:0000256" key="2">
    <source>
        <dbReference type="ARBA" id="ARBA00010999"/>
    </source>
</evidence>
<dbReference type="SUPFAM" id="SSF52058">
    <property type="entry name" value="L domain-like"/>
    <property type="match status" value="1"/>
</dbReference>
<gene>
    <name evidence="15" type="ORF">V6N12_026865</name>
</gene>
<evidence type="ECO:0000313" key="16">
    <source>
        <dbReference type="Proteomes" id="UP001472677"/>
    </source>
</evidence>
<evidence type="ECO:0000256" key="10">
    <source>
        <dbReference type="ARBA" id="ARBA00022989"/>
    </source>
</evidence>
<dbReference type="SMART" id="SM00028">
    <property type="entry name" value="TPR"/>
    <property type="match status" value="4"/>
</dbReference>
<dbReference type="InterPro" id="IPR055414">
    <property type="entry name" value="LRR_R13L4/SHOC2-like"/>
</dbReference>
<keyword evidence="11" id="KW-0472">Membrane</keyword>
<keyword evidence="8" id="KW-0227">DNA damage</keyword>
<keyword evidence="6" id="KW-0732">Signal</keyword>
<dbReference type="InterPro" id="IPR003591">
    <property type="entry name" value="Leu-rich_rpt_typical-subtyp"/>
</dbReference>
<feature type="domain" description="SET" evidence="14">
    <location>
        <begin position="217"/>
        <end position="522"/>
    </location>
</feature>
<dbReference type="InterPro" id="IPR013210">
    <property type="entry name" value="LRR_N_plant-typ"/>
</dbReference>
<evidence type="ECO:0000256" key="12">
    <source>
        <dbReference type="ARBA" id="ARBA00023204"/>
    </source>
</evidence>
<dbReference type="Proteomes" id="UP001472677">
    <property type="component" value="Unassembled WGS sequence"/>
</dbReference>
<evidence type="ECO:0000313" key="15">
    <source>
        <dbReference type="EMBL" id="KAK8546061.1"/>
    </source>
</evidence>
<dbReference type="InterPro" id="IPR046341">
    <property type="entry name" value="SET_dom_sf"/>
</dbReference>
<dbReference type="SUPFAM" id="SSF48452">
    <property type="entry name" value="TPR-like"/>
    <property type="match status" value="1"/>
</dbReference>
<dbReference type="PROSITE" id="PS50280">
    <property type="entry name" value="SET"/>
    <property type="match status" value="1"/>
</dbReference>
<evidence type="ECO:0000256" key="4">
    <source>
        <dbReference type="ARBA" id="ARBA00022614"/>
    </source>
</evidence>
<dbReference type="SUPFAM" id="SSF52047">
    <property type="entry name" value="RNI-like"/>
    <property type="match status" value="1"/>
</dbReference>
<evidence type="ECO:0000256" key="6">
    <source>
        <dbReference type="ARBA" id="ARBA00022729"/>
    </source>
</evidence>
<accession>A0ABR2DUJ8</accession>
<dbReference type="InterPro" id="IPR011990">
    <property type="entry name" value="TPR-like_helical_dom_sf"/>
</dbReference>